<evidence type="ECO:0000256" key="4">
    <source>
        <dbReference type="ARBA" id="ARBA00034320"/>
    </source>
</evidence>
<comment type="similarity">
    <text evidence="4">Belongs to the SIMIBI class G3E GTPase family. ZNG1 subfamily.</text>
</comment>
<keyword evidence="3" id="KW-0143">Chaperone</keyword>
<evidence type="ECO:0000313" key="9">
    <source>
        <dbReference type="EMBL" id="MQT14784.1"/>
    </source>
</evidence>
<dbReference type="InterPro" id="IPR051316">
    <property type="entry name" value="Zinc-reg_GTPase_activator"/>
</dbReference>
<dbReference type="InterPro" id="IPR036627">
    <property type="entry name" value="CobW-likC_sf"/>
</dbReference>
<dbReference type="SUPFAM" id="SSF90002">
    <property type="entry name" value="Hypothetical protein YjiA, C-terminal domain"/>
    <property type="match status" value="1"/>
</dbReference>
<evidence type="ECO:0000256" key="1">
    <source>
        <dbReference type="ARBA" id="ARBA00022741"/>
    </source>
</evidence>
<name>A0A6A7Y6B4_9HYPH</name>
<evidence type="ECO:0000256" key="3">
    <source>
        <dbReference type="ARBA" id="ARBA00023186"/>
    </source>
</evidence>
<dbReference type="EMBL" id="VWNA01000002">
    <property type="protein sequence ID" value="MQT14784.1"/>
    <property type="molecule type" value="Genomic_DNA"/>
</dbReference>
<dbReference type="GO" id="GO:0016787">
    <property type="term" value="F:hydrolase activity"/>
    <property type="evidence" value="ECO:0007669"/>
    <property type="project" value="UniProtKB-KW"/>
</dbReference>
<proteinExistence type="inferred from homology"/>
<evidence type="ECO:0000256" key="2">
    <source>
        <dbReference type="ARBA" id="ARBA00022801"/>
    </source>
</evidence>
<protein>
    <submittedName>
        <fullName evidence="9">GTP-binding protein</fullName>
    </submittedName>
</protein>
<dbReference type="Pfam" id="PF07683">
    <property type="entry name" value="CobW_C"/>
    <property type="match status" value="1"/>
</dbReference>
<dbReference type="CDD" id="cd03112">
    <property type="entry name" value="CobW-like"/>
    <property type="match status" value="1"/>
</dbReference>
<keyword evidence="10" id="KW-1185">Reference proteome</keyword>
<dbReference type="GO" id="GO:0000166">
    <property type="term" value="F:nucleotide binding"/>
    <property type="evidence" value="ECO:0007669"/>
    <property type="project" value="UniProtKB-KW"/>
</dbReference>
<dbReference type="SMART" id="SM00833">
    <property type="entry name" value="CobW_C"/>
    <property type="match status" value="1"/>
</dbReference>
<sequence length="361" mass="37952">MLAFEKPDDRTDHGRTAPADPPRVPITIVTGYLGSGKTTLISALLQAPEMAGTAVIVNELADVGIDQSVIADAGASGVVLLSNGCLCCARGTDLANAVRQLLAFGPAGGRPIERVLIETSGAADPGPLVRQVCFDPHLRSRLRYGGVLCLFDAAFGPDHLDRDPVGYRQLALADMVLVTKTDLVDPEATAAVIARLRALNAVPLVTTEPSDAGDFLSGRSREAGRAGSPTWLGTGAEAAEVTHAAEIGSWSIRASAPIDWPIAEQAMRTLFDRHGDHILRTKGIIHTRDDARPLVIHGIGRHFHRPLRLRGWDGAAGEGGEGRAPATRLVVIGFPPSQQAAEEIAAVLGGVATKDAPLARF</sequence>
<evidence type="ECO:0000256" key="5">
    <source>
        <dbReference type="ARBA" id="ARBA00045658"/>
    </source>
</evidence>
<feature type="compositionally biased region" description="Basic and acidic residues" evidence="7">
    <location>
        <begin position="1"/>
        <end position="15"/>
    </location>
</feature>
<comment type="function">
    <text evidence="5">Zinc chaperone that directly transfers zinc cofactor to target proteins, thereby activating them. Zinc is transferred from the CXCC motif in the GTPase domain to the zinc binding site in target proteins in a process requiring GTP hydrolysis.</text>
</comment>
<organism evidence="9 10">
    <name type="scientific">Segnochrobactrum spirostomi</name>
    <dbReference type="NCBI Taxonomy" id="2608987"/>
    <lineage>
        <taxon>Bacteria</taxon>
        <taxon>Pseudomonadati</taxon>
        <taxon>Pseudomonadota</taxon>
        <taxon>Alphaproteobacteria</taxon>
        <taxon>Hyphomicrobiales</taxon>
        <taxon>Segnochrobactraceae</taxon>
        <taxon>Segnochrobactrum</taxon>
    </lineage>
</organism>
<keyword evidence="2" id="KW-0378">Hydrolase</keyword>
<gene>
    <name evidence="9" type="ORF">F0357_19410</name>
</gene>
<dbReference type="AlphaFoldDB" id="A0A6A7Y6B4"/>
<accession>A0A6A7Y6B4</accession>
<evidence type="ECO:0000259" key="8">
    <source>
        <dbReference type="SMART" id="SM00833"/>
    </source>
</evidence>
<dbReference type="Proteomes" id="UP000332515">
    <property type="component" value="Unassembled WGS sequence"/>
</dbReference>
<dbReference type="Gene3D" id="3.30.1220.10">
    <property type="entry name" value="CobW-like, C-terminal domain"/>
    <property type="match status" value="1"/>
</dbReference>
<dbReference type="PANTHER" id="PTHR13748:SF62">
    <property type="entry name" value="COBW DOMAIN-CONTAINING PROTEIN"/>
    <property type="match status" value="1"/>
</dbReference>
<evidence type="ECO:0000256" key="7">
    <source>
        <dbReference type="SAM" id="MobiDB-lite"/>
    </source>
</evidence>
<reference evidence="9 10" key="1">
    <citation type="submission" date="2019-09" db="EMBL/GenBank/DDBJ databases">
        <title>Segnochrobactrum spirostomi gen. nov., sp. nov., isolated from the ciliate Spirostomum cf. yagiui and description of a novel family, Segnochrobactraceae fam. nov. within the order Rhizobiales of the class Alphaproteobacteria.</title>
        <authorList>
            <person name="Akter S."/>
            <person name="Shazib S.U.A."/>
            <person name="Shin M.K."/>
        </authorList>
    </citation>
    <scope>NUCLEOTIDE SEQUENCE [LARGE SCALE GENOMIC DNA]</scope>
    <source>
        <strain evidence="9 10">Sp-1</strain>
    </source>
</reference>
<comment type="caution">
    <text evidence="9">The sequence shown here is derived from an EMBL/GenBank/DDBJ whole genome shotgun (WGS) entry which is preliminary data.</text>
</comment>
<keyword evidence="1" id="KW-0547">Nucleotide-binding</keyword>
<comment type="catalytic activity">
    <reaction evidence="6">
        <text>GTP + H2O = GDP + phosphate + H(+)</text>
        <dbReference type="Rhea" id="RHEA:19669"/>
        <dbReference type="ChEBI" id="CHEBI:15377"/>
        <dbReference type="ChEBI" id="CHEBI:15378"/>
        <dbReference type="ChEBI" id="CHEBI:37565"/>
        <dbReference type="ChEBI" id="CHEBI:43474"/>
        <dbReference type="ChEBI" id="CHEBI:58189"/>
    </reaction>
    <physiologicalReaction direction="left-to-right" evidence="6">
        <dbReference type="Rhea" id="RHEA:19670"/>
    </physiologicalReaction>
</comment>
<dbReference type="InterPro" id="IPR027417">
    <property type="entry name" value="P-loop_NTPase"/>
</dbReference>
<dbReference type="SUPFAM" id="SSF52540">
    <property type="entry name" value="P-loop containing nucleoside triphosphate hydrolases"/>
    <property type="match status" value="1"/>
</dbReference>
<feature type="region of interest" description="Disordered" evidence="7">
    <location>
        <begin position="1"/>
        <end position="22"/>
    </location>
</feature>
<evidence type="ECO:0000313" key="10">
    <source>
        <dbReference type="Proteomes" id="UP000332515"/>
    </source>
</evidence>
<dbReference type="GO" id="GO:0005737">
    <property type="term" value="C:cytoplasm"/>
    <property type="evidence" value="ECO:0007669"/>
    <property type="project" value="TreeGrafter"/>
</dbReference>
<dbReference type="PANTHER" id="PTHR13748">
    <property type="entry name" value="COBW-RELATED"/>
    <property type="match status" value="1"/>
</dbReference>
<dbReference type="RefSeq" id="WP_153488056.1">
    <property type="nucleotide sequence ID" value="NZ_VWNA01000002.1"/>
</dbReference>
<feature type="domain" description="CobW C-terminal" evidence="8">
    <location>
        <begin position="247"/>
        <end position="348"/>
    </location>
</feature>
<dbReference type="InterPro" id="IPR003495">
    <property type="entry name" value="CobW/HypB/UreG_nucleotide-bd"/>
</dbReference>
<dbReference type="InterPro" id="IPR011629">
    <property type="entry name" value="CobW-like_C"/>
</dbReference>
<dbReference type="Gene3D" id="3.40.50.300">
    <property type="entry name" value="P-loop containing nucleotide triphosphate hydrolases"/>
    <property type="match status" value="1"/>
</dbReference>
<evidence type="ECO:0000256" key="6">
    <source>
        <dbReference type="ARBA" id="ARBA00049117"/>
    </source>
</evidence>
<dbReference type="Pfam" id="PF02492">
    <property type="entry name" value="cobW"/>
    <property type="match status" value="1"/>
</dbReference>